<dbReference type="EMBL" id="QWIL01001033">
    <property type="protein sequence ID" value="RMY08836.1"/>
    <property type="molecule type" value="Genomic_DNA"/>
</dbReference>
<dbReference type="InterPro" id="IPR051164">
    <property type="entry name" value="NmrA-like_oxidored"/>
</dbReference>
<accession>A0A3M7AJY4</accession>
<evidence type="ECO:0000256" key="1">
    <source>
        <dbReference type="ARBA" id="ARBA00006328"/>
    </source>
</evidence>
<dbReference type="InterPro" id="IPR008030">
    <property type="entry name" value="NmrA-like"/>
</dbReference>
<dbReference type="Gene3D" id="3.90.25.10">
    <property type="entry name" value="UDP-galactose 4-epimerase, domain 1"/>
    <property type="match status" value="1"/>
</dbReference>
<evidence type="ECO:0000313" key="4">
    <source>
        <dbReference type="EMBL" id="RMX88409.1"/>
    </source>
</evidence>
<evidence type="ECO:0000256" key="2">
    <source>
        <dbReference type="ARBA" id="ARBA00022857"/>
    </source>
</evidence>
<organism evidence="7 9">
    <name type="scientific">Hortaea werneckii</name>
    <name type="common">Black yeast</name>
    <name type="synonym">Cladosporium werneckii</name>
    <dbReference type="NCBI Taxonomy" id="91943"/>
    <lineage>
        <taxon>Eukaryota</taxon>
        <taxon>Fungi</taxon>
        <taxon>Dikarya</taxon>
        <taxon>Ascomycota</taxon>
        <taxon>Pezizomycotina</taxon>
        <taxon>Dothideomycetes</taxon>
        <taxon>Dothideomycetidae</taxon>
        <taxon>Mycosphaerellales</taxon>
        <taxon>Teratosphaeriaceae</taxon>
        <taxon>Hortaea</taxon>
    </lineage>
</organism>
<dbReference type="EMBL" id="QWIM01001184">
    <property type="protein sequence ID" value="RMY27876.1"/>
    <property type="molecule type" value="Genomic_DNA"/>
</dbReference>
<dbReference type="PANTHER" id="PTHR42748:SF25">
    <property type="entry name" value="NMRA FAMILY PROTEIN"/>
    <property type="match status" value="1"/>
</dbReference>
<comment type="caution">
    <text evidence="7">The sequence shown here is derived from an EMBL/GenBank/DDBJ whole genome shotgun (WGS) entry which is preliminary data.</text>
</comment>
<dbReference type="Gene3D" id="3.40.50.720">
    <property type="entry name" value="NAD(P)-binding Rossmann-like Domain"/>
    <property type="match status" value="1"/>
</dbReference>
<feature type="domain" description="NmrA-like" evidence="3">
    <location>
        <begin position="3"/>
        <end position="294"/>
    </location>
</feature>
<dbReference type="FunFam" id="3.40.50.720:FF:000528">
    <property type="entry name" value="Nucleoside-diphosphate-sugar epimerase family protein"/>
    <property type="match status" value="1"/>
</dbReference>
<dbReference type="OrthoDB" id="9997102at2759"/>
<dbReference type="VEuPathDB" id="FungiDB:BTJ68_10409"/>
<evidence type="ECO:0000313" key="11">
    <source>
        <dbReference type="Proteomes" id="UP000282582"/>
    </source>
</evidence>
<dbReference type="Pfam" id="PF05368">
    <property type="entry name" value="NmrA"/>
    <property type="match status" value="1"/>
</dbReference>
<evidence type="ECO:0000313" key="10">
    <source>
        <dbReference type="Proteomes" id="UP000281245"/>
    </source>
</evidence>
<keyword evidence="2" id="KW-0521">NADP</keyword>
<evidence type="ECO:0000313" key="8">
    <source>
        <dbReference type="Proteomes" id="UP000271337"/>
    </source>
</evidence>
<gene>
    <name evidence="7" type="ORF">D0866_09824</name>
    <name evidence="5" type="ORF">D0867_08908</name>
    <name evidence="6" type="ORF">D0868_01462</name>
    <name evidence="4" type="ORF">D0869_01637</name>
</gene>
<proteinExistence type="inferred from homology"/>
<dbReference type="Proteomes" id="UP000281245">
    <property type="component" value="Unassembled WGS sequence"/>
</dbReference>
<dbReference type="EMBL" id="QWIJ01000071">
    <property type="protein sequence ID" value="RMX88409.1"/>
    <property type="molecule type" value="Genomic_DNA"/>
</dbReference>
<reference evidence="8 9" key="1">
    <citation type="journal article" date="2018" name="BMC Genomics">
        <title>Genomic evidence for intraspecific hybridization in a clonal and extremely halotolerant yeast.</title>
        <authorList>
            <person name="Gostincar C."/>
            <person name="Stajich J.E."/>
            <person name="Zupancic J."/>
            <person name="Zalar P."/>
            <person name="Gunde-Cimerman N."/>
        </authorList>
    </citation>
    <scope>NUCLEOTIDE SEQUENCE [LARGE SCALE GENOMIC DNA]</scope>
    <source>
        <strain evidence="7 9">EXF-6651</strain>
        <strain evidence="6 11">EXF-6654</strain>
        <strain evidence="4 10">EXF-6656</strain>
        <strain evidence="5 8">EXF-6669</strain>
    </source>
</reference>
<protein>
    <recommendedName>
        <fullName evidence="3">NmrA-like domain-containing protein</fullName>
    </recommendedName>
</protein>
<name>A0A3M7AJY4_HORWE</name>
<evidence type="ECO:0000313" key="6">
    <source>
        <dbReference type="EMBL" id="RMY14418.1"/>
    </source>
</evidence>
<dbReference type="AlphaFoldDB" id="A0A3M7AJY4"/>
<dbReference type="GO" id="GO:0005634">
    <property type="term" value="C:nucleus"/>
    <property type="evidence" value="ECO:0007669"/>
    <property type="project" value="TreeGrafter"/>
</dbReference>
<dbReference type="SUPFAM" id="SSF51735">
    <property type="entry name" value="NAD(P)-binding Rossmann-fold domains"/>
    <property type="match status" value="1"/>
</dbReference>
<evidence type="ECO:0000313" key="7">
    <source>
        <dbReference type="EMBL" id="RMY27876.1"/>
    </source>
</evidence>
<evidence type="ECO:0000313" key="5">
    <source>
        <dbReference type="EMBL" id="RMY08836.1"/>
    </source>
</evidence>
<dbReference type="CDD" id="cd05251">
    <property type="entry name" value="NmrA_like_SDR_a"/>
    <property type="match status" value="1"/>
</dbReference>
<evidence type="ECO:0000313" key="9">
    <source>
        <dbReference type="Proteomes" id="UP000276864"/>
    </source>
</evidence>
<evidence type="ECO:0000259" key="3">
    <source>
        <dbReference type="Pfam" id="PF05368"/>
    </source>
</evidence>
<dbReference type="EMBL" id="QWIK01000066">
    <property type="protein sequence ID" value="RMY14418.1"/>
    <property type="molecule type" value="Genomic_DNA"/>
</dbReference>
<dbReference type="PANTHER" id="PTHR42748">
    <property type="entry name" value="NITROGEN METABOLITE REPRESSION PROTEIN NMRA FAMILY MEMBER"/>
    <property type="match status" value="1"/>
</dbReference>
<dbReference type="Proteomes" id="UP000271337">
    <property type="component" value="Unassembled WGS sequence"/>
</dbReference>
<sequence>MSRVLLVTGATGKQGGSVIKALLSQQASDFTILAVTRDARSAGAKRIAALAPSIKLVEGNLDNVPALFRAASKAASPIWGVYSVQVAMGKGVTLEGEERQGKALVDEAIKSGVSHFVYSSVERGGRDRSWDNPTPVPHFQTKHKVEHHLRDSAAKSSMGWTILRPTIFMDNLEPGFFGKVFMTAVRDTLQDKPLQWIATSDIGPFAAAAFRSPEEFNQRAIGLVGDTLTFEQLNTAFNHVTGKPTGTTFSFLGSALKHGVVEVGSMVKWFADEGYKADADEAQRINPSLTSMEKWLKNSAFAEGK</sequence>
<dbReference type="InterPro" id="IPR036291">
    <property type="entry name" value="NAD(P)-bd_dom_sf"/>
</dbReference>
<dbReference type="Proteomes" id="UP000276864">
    <property type="component" value="Unassembled WGS sequence"/>
</dbReference>
<comment type="similarity">
    <text evidence="1">Belongs to the NmrA-type oxidoreductase family.</text>
</comment>
<dbReference type="Proteomes" id="UP000282582">
    <property type="component" value="Unassembled WGS sequence"/>
</dbReference>